<evidence type="ECO:0000256" key="12">
    <source>
        <dbReference type="SAM" id="MobiDB-lite"/>
    </source>
</evidence>
<dbReference type="SUPFAM" id="SSF47323">
    <property type="entry name" value="Anticodon-binding domain of a subclass of class I aminoacyl-tRNA synthetases"/>
    <property type="match status" value="1"/>
</dbReference>
<feature type="domain" description="tRNA synthetases class I catalytic" evidence="13">
    <location>
        <begin position="269"/>
        <end position="305"/>
    </location>
</feature>
<evidence type="ECO:0000256" key="10">
    <source>
        <dbReference type="ARBA" id="ARBA00023146"/>
    </source>
</evidence>
<evidence type="ECO:0000256" key="8">
    <source>
        <dbReference type="ARBA" id="ARBA00022840"/>
    </source>
</evidence>
<feature type="compositionally biased region" description="Low complexity" evidence="12">
    <location>
        <begin position="372"/>
        <end position="390"/>
    </location>
</feature>
<dbReference type="PANTHER" id="PTHR10890:SF25">
    <property type="entry name" value="CYSTEINE--TRNA LIGASE, CHLOROPLASTIC_MITOCHONDRIAL"/>
    <property type="match status" value="1"/>
</dbReference>
<dbReference type="EC" id="6.1.1.16" evidence="3"/>
<reference evidence="17" key="1">
    <citation type="journal article" date="2016" name="Nat. Commun.">
        <title>The Gonium pectorale genome demonstrates co-option of cell cycle regulation during the evolution of multicellularity.</title>
        <authorList>
            <person name="Hanschen E.R."/>
            <person name="Marriage T.N."/>
            <person name="Ferris P.J."/>
            <person name="Hamaji T."/>
            <person name="Toyoda A."/>
            <person name="Fujiyama A."/>
            <person name="Neme R."/>
            <person name="Noguchi H."/>
            <person name="Minakuchi Y."/>
            <person name="Suzuki M."/>
            <person name="Kawai-Toyooka H."/>
            <person name="Smith D.R."/>
            <person name="Sparks H."/>
            <person name="Anderson J."/>
            <person name="Bakaric R."/>
            <person name="Luria V."/>
            <person name="Karger A."/>
            <person name="Kirschner M.W."/>
            <person name="Durand P.M."/>
            <person name="Michod R.E."/>
            <person name="Nozaki H."/>
            <person name="Olson B.J."/>
        </authorList>
    </citation>
    <scope>NUCLEOTIDE SEQUENCE [LARGE SCALE GENOMIC DNA]</scope>
    <source>
        <strain evidence="17">NIES-2863</strain>
    </source>
</reference>
<dbReference type="GO" id="GO:0005737">
    <property type="term" value="C:cytoplasm"/>
    <property type="evidence" value="ECO:0007669"/>
    <property type="project" value="TreeGrafter"/>
</dbReference>
<evidence type="ECO:0000256" key="9">
    <source>
        <dbReference type="ARBA" id="ARBA00022917"/>
    </source>
</evidence>
<keyword evidence="8" id="KW-0067">ATP-binding</keyword>
<feature type="domain" description="tRNA synthetases class I catalytic" evidence="13">
    <location>
        <begin position="13"/>
        <end position="242"/>
    </location>
</feature>
<comment type="caution">
    <text evidence="16">The sequence shown here is derived from an EMBL/GenBank/DDBJ whole genome shotgun (WGS) entry which is preliminary data.</text>
</comment>
<keyword evidence="9" id="KW-0648">Protein biosynthesis</keyword>
<dbReference type="InterPro" id="IPR015803">
    <property type="entry name" value="Cys-tRNA-ligase"/>
</dbReference>
<comment type="cofactor">
    <cofactor evidence="1">
        <name>Zn(2+)</name>
        <dbReference type="ChEBI" id="CHEBI:29105"/>
    </cofactor>
</comment>
<feature type="region of interest" description="Disordered" evidence="12">
    <location>
        <begin position="345"/>
        <end position="390"/>
    </location>
</feature>
<organism evidence="16 17">
    <name type="scientific">Gonium pectorale</name>
    <name type="common">Green alga</name>
    <dbReference type="NCBI Taxonomy" id="33097"/>
    <lineage>
        <taxon>Eukaryota</taxon>
        <taxon>Viridiplantae</taxon>
        <taxon>Chlorophyta</taxon>
        <taxon>core chlorophytes</taxon>
        <taxon>Chlorophyceae</taxon>
        <taxon>CS clade</taxon>
        <taxon>Chlamydomonadales</taxon>
        <taxon>Volvocaceae</taxon>
        <taxon>Gonium</taxon>
    </lineage>
</organism>
<evidence type="ECO:0000313" key="16">
    <source>
        <dbReference type="EMBL" id="KXZ55051.1"/>
    </source>
</evidence>
<evidence type="ECO:0000259" key="13">
    <source>
        <dbReference type="Pfam" id="PF01406"/>
    </source>
</evidence>
<dbReference type="Pfam" id="PF01406">
    <property type="entry name" value="tRNA-synt_1e"/>
    <property type="match status" value="2"/>
</dbReference>
<dbReference type="PANTHER" id="PTHR10890">
    <property type="entry name" value="CYSTEINYL-TRNA SYNTHETASE"/>
    <property type="match status" value="1"/>
</dbReference>
<dbReference type="InterPro" id="IPR014729">
    <property type="entry name" value="Rossmann-like_a/b/a_fold"/>
</dbReference>
<dbReference type="AlphaFoldDB" id="A0A150GYZ3"/>
<accession>A0A150GYZ3</accession>
<dbReference type="InterPro" id="IPR032678">
    <property type="entry name" value="tRNA-synt_1_cat_dom"/>
</dbReference>
<evidence type="ECO:0000313" key="17">
    <source>
        <dbReference type="Proteomes" id="UP000075714"/>
    </source>
</evidence>
<dbReference type="PRINTS" id="PR00983">
    <property type="entry name" value="TRNASYNTHCYS"/>
</dbReference>
<evidence type="ECO:0000256" key="5">
    <source>
        <dbReference type="ARBA" id="ARBA00022723"/>
    </source>
</evidence>
<evidence type="ECO:0000256" key="11">
    <source>
        <dbReference type="ARBA" id="ARBA00031499"/>
    </source>
</evidence>
<feature type="region of interest" description="Disordered" evidence="12">
    <location>
        <begin position="245"/>
        <end position="270"/>
    </location>
</feature>
<evidence type="ECO:0000256" key="3">
    <source>
        <dbReference type="ARBA" id="ARBA00012832"/>
    </source>
</evidence>
<dbReference type="STRING" id="33097.A0A150GYZ3"/>
<keyword evidence="6" id="KW-0547">Nucleotide-binding</keyword>
<evidence type="ECO:0000259" key="14">
    <source>
        <dbReference type="Pfam" id="PF09190"/>
    </source>
</evidence>
<dbReference type="Gene3D" id="1.20.120.1910">
    <property type="entry name" value="Cysteine-tRNA ligase, C-terminal anti-codon recognition domain"/>
    <property type="match status" value="1"/>
</dbReference>
<dbReference type="GO" id="GO:0006423">
    <property type="term" value="P:cysteinyl-tRNA aminoacylation"/>
    <property type="evidence" value="ECO:0007669"/>
    <property type="project" value="InterPro"/>
</dbReference>
<dbReference type="InterPro" id="IPR024909">
    <property type="entry name" value="Cys-tRNA/MSH_ligase"/>
</dbReference>
<name>A0A150GYZ3_GONPE</name>
<evidence type="ECO:0000256" key="7">
    <source>
        <dbReference type="ARBA" id="ARBA00022833"/>
    </source>
</evidence>
<dbReference type="GO" id="GO:0005524">
    <property type="term" value="F:ATP binding"/>
    <property type="evidence" value="ECO:0007669"/>
    <property type="project" value="UniProtKB-KW"/>
</dbReference>
<proteinExistence type="inferred from homology"/>
<feature type="domain" description="Cysteinyl-tRNA synthetase class Ia DALR" evidence="14">
    <location>
        <begin position="403"/>
        <end position="454"/>
    </location>
</feature>
<keyword evidence="5" id="KW-0479">Metal-binding</keyword>
<dbReference type="GO" id="GO:0046872">
    <property type="term" value="F:metal ion binding"/>
    <property type="evidence" value="ECO:0007669"/>
    <property type="project" value="UniProtKB-KW"/>
</dbReference>
<dbReference type="OrthoDB" id="438179at2759"/>
<dbReference type="InterPro" id="IPR056411">
    <property type="entry name" value="CysS_C"/>
</dbReference>
<gene>
    <name evidence="16" type="ORF">GPECTOR_3g21</name>
</gene>
<dbReference type="Proteomes" id="UP000075714">
    <property type="component" value="Unassembled WGS sequence"/>
</dbReference>
<keyword evidence="17" id="KW-1185">Reference proteome</keyword>
<keyword evidence="10" id="KW-0030">Aminoacyl-tRNA synthetase</keyword>
<dbReference type="Gene3D" id="3.40.50.620">
    <property type="entry name" value="HUPs"/>
    <property type="match status" value="1"/>
</dbReference>
<feature type="domain" description="Cysteinyl-tRNA ligase anticodon binding" evidence="15">
    <location>
        <begin position="504"/>
        <end position="546"/>
    </location>
</feature>
<dbReference type="CDD" id="cd00672">
    <property type="entry name" value="CysRS_core"/>
    <property type="match status" value="1"/>
</dbReference>
<dbReference type="InterPro" id="IPR009080">
    <property type="entry name" value="tRNAsynth_Ia_anticodon-bd"/>
</dbReference>
<feature type="compositionally biased region" description="Basic and acidic residues" evidence="12">
    <location>
        <begin position="248"/>
        <end position="262"/>
    </location>
</feature>
<dbReference type="InterPro" id="IPR015273">
    <property type="entry name" value="Cys-tRNA-synt_Ia_DALR"/>
</dbReference>
<evidence type="ECO:0000256" key="1">
    <source>
        <dbReference type="ARBA" id="ARBA00001947"/>
    </source>
</evidence>
<evidence type="ECO:0000256" key="4">
    <source>
        <dbReference type="ARBA" id="ARBA00022598"/>
    </source>
</evidence>
<keyword evidence="4" id="KW-0436">Ligase</keyword>
<evidence type="ECO:0000256" key="6">
    <source>
        <dbReference type="ARBA" id="ARBA00022741"/>
    </source>
</evidence>
<dbReference type="GO" id="GO:0004817">
    <property type="term" value="F:cysteine-tRNA ligase activity"/>
    <property type="evidence" value="ECO:0007669"/>
    <property type="project" value="UniProtKB-EC"/>
</dbReference>
<sequence length="554" mass="58828">MIKEKEPFRPRLPEGPVSMYVCGVTVYDYSHIGHARVYVAFDTLYRFLRDACGYPVTYVRNFTDIDDKIIARAQQSGVPPEQLTERFIAEFAADMSSLNVLPPSLEPRATAFVPSMIATIQAIMGNGHAYAVEGGDVFFDTASLHGYGRLSGRAAEDNRAGERVAVDPRKRSAADFALWKAAKPGEPSWPSPWGPGRPGWHIECSSMIAELMGPVIDIHGGGRDLVFPHHENELAQSQAACGCGRSHGRGDGHGHGHEHEHGAGSSSPQLHNGTDFVRYWLHNGFVNVDSEKMSKSLGNFFTIRHYRAPLNYSDKGLEEASARLYYVLQARADVVEALRAAGPDGERAVTEAQAQLSPSSSAGTPPPPPAPAASTSGRGGKASSSASAPGPGAALMSEVLLSLADDLNTPAAVGALSGPLRTINDLLTTKAGKKRPDRLAVLAQLHVALSRVMALVGMERQPAGQQTGAAAGGLQAEGAALEAVLGELRALALVRLGMSEEQVADAIRERAEARAAKDFARSDAIRIELAAKGILLLDSPQGTTWRPGTGTGTD</sequence>
<dbReference type="Pfam" id="PF23493">
    <property type="entry name" value="CysS_C"/>
    <property type="match status" value="1"/>
</dbReference>
<evidence type="ECO:0000256" key="2">
    <source>
        <dbReference type="ARBA" id="ARBA00005594"/>
    </source>
</evidence>
<protein>
    <recommendedName>
        <fullName evidence="3">cysteine--tRNA ligase</fullName>
        <ecNumber evidence="3">6.1.1.16</ecNumber>
    </recommendedName>
    <alternativeName>
        <fullName evidence="11">Cysteinyl-tRNA synthetase</fullName>
    </alternativeName>
</protein>
<dbReference type="SUPFAM" id="SSF52374">
    <property type="entry name" value="Nucleotidylyl transferase"/>
    <property type="match status" value="1"/>
</dbReference>
<dbReference type="EMBL" id="LSYV01000004">
    <property type="protein sequence ID" value="KXZ55051.1"/>
    <property type="molecule type" value="Genomic_DNA"/>
</dbReference>
<dbReference type="HAMAP" id="MF_00041">
    <property type="entry name" value="Cys_tRNA_synth"/>
    <property type="match status" value="1"/>
</dbReference>
<keyword evidence="7" id="KW-0862">Zinc</keyword>
<dbReference type="Pfam" id="PF09190">
    <property type="entry name" value="DALR_2"/>
    <property type="match status" value="1"/>
</dbReference>
<evidence type="ECO:0000259" key="15">
    <source>
        <dbReference type="Pfam" id="PF23493"/>
    </source>
</evidence>
<comment type="similarity">
    <text evidence="2">Belongs to the class-I aminoacyl-tRNA synthetase family.</text>
</comment>